<reference evidence="2" key="2">
    <citation type="submission" date="2024-10" db="UniProtKB">
        <authorList>
            <consortium name="EnsemblProtists"/>
        </authorList>
    </citation>
    <scope>IDENTIFICATION</scope>
</reference>
<evidence type="ECO:0000313" key="2">
    <source>
        <dbReference type="EnsemblProtists" id="EOD15143"/>
    </source>
</evidence>
<dbReference type="PaxDb" id="2903-EOD15143"/>
<dbReference type="AlphaFoldDB" id="A0A0D3IV58"/>
<feature type="region of interest" description="Disordered" evidence="1">
    <location>
        <begin position="159"/>
        <end position="182"/>
    </location>
</feature>
<evidence type="ECO:0008006" key="4">
    <source>
        <dbReference type="Google" id="ProtNLM"/>
    </source>
</evidence>
<dbReference type="HOGENOM" id="CLU_1527993_0_0_1"/>
<protein>
    <recommendedName>
        <fullName evidence="4">UVR domain-containing protein</fullName>
    </recommendedName>
</protein>
<dbReference type="KEGG" id="ehx:EMIHUDRAFT_124333"/>
<feature type="compositionally biased region" description="Basic and acidic residues" evidence="1">
    <location>
        <begin position="171"/>
        <end position="182"/>
    </location>
</feature>
<dbReference type="Proteomes" id="UP000013827">
    <property type="component" value="Unassembled WGS sequence"/>
</dbReference>
<dbReference type="RefSeq" id="XP_005767572.1">
    <property type="nucleotide sequence ID" value="XM_005767515.1"/>
</dbReference>
<proteinExistence type="predicted"/>
<dbReference type="EnsemblProtists" id="EOD15143">
    <property type="protein sequence ID" value="EOD15143"/>
    <property type="gene ID" value="EMIHUDRAFT_124333"/>
</dbReference>
<keyword evidence="3" id="KW-1185">Reference proteome</keyword>
<evidence type="ECO:0000256" key="1">
    <source>
        <dbReference type="SAM" id="MobiDB-lite"/>
    </source>
</evidence>
<name>A0A0D3IV58_EMIH1</name>
<reference evidence="3" key="1">
    <citation type="journal article" date="2013" name="Nature">
        <title>Pan genome of the phytoplankton Emiliania underpins its global distribution.</title>
        <authorList>
            <person name="Read B.A."/>
            <person name="Kegel J."/>
            <person name="Klute M.J."/>
            <person name="Kuo A."/>
            <person name="Lefebvre S.C."/>
            <person name="Maumus F."/>
            <person name="Mayer C."/>
            <person name="Miller J."/>
            <person name="Monier A."/>
            <person name="Salamov A."/>
            <person name="Young J."/>
            <person name="Aguilar M."/>
            <person name="Claverie J.M."/>
            <person name="Frickenhaus S."/>
            <person name="Gonzalez K."/>
            <person name="Herman E.K."/>
            <person name="Lin Y.C."/>
            <person name="Napier J."/>
            <person name="Ogata H."/>
            <person name="Sarno A.F."/>
            <person name="Shmutz J."/>
            <person name="Schroeder D."/>
            <person name="de Vargas C."/>
            <person name="Verret F."/>
            <person name="von Dassow P."/>
            <person name="Valentin K."/>
            <person name="Van de Peer Y."/>
            <person name="Wheeler G."/>
            <person name="Dacks J.B."/>
            <person name="Delwiche C.F."/>
            <person name="Dyhrman S.T."/>
            <person name="Glockner G."/>
            <person name="John U."/>
            <person name="Richards T."/>
            <person name="Worden A.Z."/>
            <person name="Zhang X."/>
            <person name="Grigoriev I.V."/>
            <person name="Allen A.E."/>
            <person name="Bidle K."/>
            <person name="Borodovsky M."/>
            <person name="Bowler C."/>
            <person name="Brownlee C."/>
            <person name="Cock J.M."/>
            <person name="Elias M."/>
            <person name="Gladyshev V.N."/>
            <person name="Groth M."/>
            <person name="Guda C."/>
            <person name="Hadaegh A."/>
            <person name="Iglesias-Rodriguez M.D."/>
            <person name="Jenkins J."/>
            <person name="Jones B.M."/>
            <person name="Lawson T."/>
            <person name="Leese F."/>
            <person name="Lindquist E."/>
            <person name="Lobanov A."/>
            <person name="Lomsadze A."/>
            <person name="Malik S.B."/>
            <person name="Marsh M.E."/>
            <person name="Mackinder L."/>
            <person name="Mock T."/>
            <person name="Mueller-Roeber B."/>
            <person name="Pagarete A."/>
            <person name="Parker M."/>
            <person name="Probert I."/>
            <person name="Quesneville H."/>
            <person name="Raines C."/>
            <person name="Rensing S.A."/>
            <person name="Riano-Pachon D.M."/>
            <person name="Richier S."/>
            <person name="Rokitta S."/>
            <person name="Shiraiwa Y."/>
            <person name="Soanes D.M."/>
            <person name="van der Giezen M."/>
            <person name="Wahlund T.M."/>
            <person name="Williams B."/>
            <person name="Wilson W."/>
            <person name="Wolfe G."/>
            <person name="Wurch L.L."/>
        </authorList>
    </citation>
    <scope>NUCLEOTIDE SEQUENCE</scope>
</reference>
<organism evidence="2 3">
    <name type="scientific">Emiliania huxleyi (strain CCMP1516)</name>
    <dbReference type="NCBI Taxonomy" id="280463"/>
    <lineage>
        <taxon>Eukaryota</taxon>
        <taxon>Haptista</taxon>
        <taxon>Haptophyta</taxon>
        <taxon>Prymnesiophyceae</taxon>
        <taxon>Isochrysidales</taxon>
        <taxon>Noelaerhabdaceae</taxon>
        <taxon>Emiliania</taxon>
    </lineage>
</organism>
<sequence length="182" mass="19856">MYLLAYSGYASGLVVQPAASPCACPAGRACPAAARQTARRMAAPRADAIGDAAYSLSALAVVGLVGRSVFDTVFIENDATVPNKPRMSLPSLFGREEQDPTVEAERIRQRLQAAAEAGDLEAAWRLEKELKQFLWDNNVVYEIDVEPERRGLRIEDMESAAGSGVIQSENQAERDQMLRDLE</sequence>
<accession>A0A0D3IV58</accession>
<evidence type="ECO:0000313" key="3">
    <source>
        <dbReference type="Proteomes" id="UP000013827"/>
    </source>
</evidence>
<dbReference type="GeneID" id="17261293"/>